<dbReference type="InterPro" id="IPR026444">
    <property type="entry name" value="Secre_tail"/>
</dbReference>
<evidence type="ECO:0000256" key="1">
    <source>
        <dbReference type="ARBA" id="ARBA00022729"/>
    </source>
</evidence>
<comment type="caution">
    <text evidence="4">The sequence shown here is derived from an EMBL/GenBank/DDBJ whole genome shotgun (WGS) entry which is preliminary data.</text>
</comment>
<evidence type="ECO:0000313" key="5">
    <source>
        <dbReference type="Proteomes" id="UP001209107"/>
    </source>
</evidence>
<evidence type="ECO:0000256" key="2">
    <source>
        <dbReference type="SAM" id="SignalP"/>
    </source>
</evidence>
<dbReference type="EMBL" id="JAPCHZ010000005">
    <property type="protein sequence ID" value="MCW4452549.1"/>
    <property type="molecule type" value="Genomic_DNA"/>
</dbReference>
<sequence length="306" mass="34083">MKNLYFLAAAFFCSSISAQNQISFETSEGYQLGSLNGQNSWQITDDGEGNFVENQVVSAEKFSAGIYSFKNGYTDAYGGQMFPIIGAQKSFDQPLDYNDTTISFDVLVTETDGSIFEMSAYGISADEEYYPVFDLAFDYSGTLHVITSIDYDMEDTGISWQPNQWYKVTVKVSANEIKYFIDGTLIYTTPNFTQINLEGMNFLHDNFGGDAYIDNIKINEANMAVSNVKKGNLAVYPNPVKTNLHFNLPNGEKVSTIQIYNMVGQNVFTKNTSDATLNLENLKAGTYIITVNSTKGISYSSKFIKE</sequence>
<keyword evidence="5" id="KW-1185">Reference proteome</keyword>
<dbReference type="InterPro" id="IPR013320">
    <property type="entry name" value="ConA-like_dom_sf"/>
</dbReference>
<protein>
    <submittedName>
        <fullName evidence="4">T9SS type A sorting domain-containing protein</fullName>
    </submittedName>
</protein>
<dbReference type="Pfam" id="PF18962">
    <property type="entry name" value="Por_Secre_tail"/>
    <property type="match status" value="1"/>
</dbReference>
<proteinExistence type="predicted"/>
<evidence type="ECO:0000259" key="3">
    <source>
        <dbReference type="Pfam" id="PF18962"/>
    </source>
</evidence>
<keyword evidence="1 2" id="KW-0732">Signal</keyword>
<dbReference type="Gene3D" id="2.60.120.200">
    <property type="match status" value="1"/>
</dbReference>
<feature type="chain" id="PRO_5046585902" evidence="2">
    <location>
        <begin position="19"/>
        <end position="306"/>
    </location>
</feature>
<dbReference type="RefSeq" id="WP_265144666.1">
    <property type="nucleotide sequence ID" value="NZ_JAPCHZ010000005.1"/>
</dbReference>
<name>A0ABT3JPD4_9FLAO</name>
<reference evidence="4 5" key="1">
    <citation type="submission" date="2022-10" db="EMBL/GenBank/DDBJ databases">
        <title>Kaistella sp. BT-6-1-3.</title>
        <authorList>
            <person name="Ai J."/>
            <person name="Deng Z."/>
        </authorList>
    </citation>
    <scope>NUCLEOTIDE SEQUENCE [LARGE SCALE GENOMIC DNA]</scope>
    <source>
        <strain evidence="4 5">BT6-1-3</strain>
    </source>
</reference>
<dbReference type="NCBIfam" id="TIGR04183">
    <property type="entry name" value="Por_Secre_tail"/>
    <property type="match status" value="1"/>
</dbReference>
<accession>A0ABT3JPD4</accession>
<gene>
    <name evidence="4" type="ORF">OK344_10050</name>
</gene>
<evidence type="ECO:0000313" key="4">
    <source>
        <dbReference type="EMBL" id="MCW4452549.1"/>
    </source>
</evidence>
<organism evidence="4 5">
    <name type="scientific">Kaistella yananensis</name>
    <dbReference type="NCBI Taxonomy" id="2989820"/>
    <lineage>
        <taxon>Bacteria</taxon>
        <taxon>Pseudomonadati</taxon>
        <taxon>Bacteroidota</taxon>
        <taxon>Flavobacteriia</taxon>
        <taxon>Flavobacteriales</taxon>
        <taxon>Weeksellaceae</taxon>
        <taxon>Chryseobacterium group</taxon>
        <taxon>Kaistella</taxon>
    </lineage>
</organism>
<feature type="signal peptide" evidence="2">
    <location>
        <begin position="1"/>
        <end position="18"/>
    </location>
</feature>
<feature type="domain" description="Secretion system C-terminal sorting" evidence="3">
    <location>
        <begin position="235"/>
        <end position="304"/>
    </location>
</feature>
<dbReference type="SUPFAM" id="SSF49899">
    <property type="entry name" value="Concanavalin A-like lectins/glucanases"/>
    <property type="match status" value="1"/>
</dbReference>
<dbReference type="Proteomes" id="UP001209107">
    <property type="component" value="Unassembled WGS sequence"/>
</dbReference>